<feature type="transmembrane region" description="Helical" evidence="1">
    <location>
        <begin position="184"/>
        <end position="205"/>
    </location>
</feature>
<dbReference type="RefSeq" id="WP_413268159.1">
    <property type="nucleotide sequence ID" value="NZ_JBHFNR010000295.1"/>
</dbReference>
<comment type="caution">
    <text evidence="2">The sequence shown here is derived from an EMBL/GenBank/DDBJ whole genome shotgun (WGS) entry which is preliminary data.</text>
</comment>
<keyword evidence="1" id="KW-0812">Transmembrane</keyword>
<keyword evidence="1" id="KW-0472">Membrane</keyword>
<feature type="transmembrane region" description="Helical" evidence="1">
    <location>
        <begin position="151"/>
        <end position="172"/>
    </location>
</feature>
<keyword evidence="3" id="KW-1185">Reference proteome</keyword>
<sequence length="286" mass="33122">MPIKNNSQYRLKHFFSRSDTPYLLVFFISLLVISSLVILLKNKFLFRELNWLAKPTVQHGLLTGFLLLLTWLAAVFLIIQGETIAKEWSKGLRNTGDFDEDDAVFQEKIQVYIDNFNGSKSEKQRIREQLEEIKLRAKSHFKVMTYFYVRYYTSIAITSSAAIIAAICLIFISKDGLTNANPYVINLFLASSSMGILFGTFPAVFKQEKNVSDNKALYLRYSALEQQILTYLATGKDPINQPDEEEIKNFIYYLDKQMEKINQLAIGFDSTRIPKYQDIYPDNFKF</sequence>
<evidence type="ECO:0008006" key="4">
    <source>
        <dbReference type="Google" id="ProtNLM"/>
    </source>
</evidence>
<gene>
    <name evidence="2" type="ORF">ACE1CI_37090</name>
</gene>
<evidence type="ECO:0000256" key="1">
    <source>
        <dbReference type="SAM" id="Phobius"/>
    </source>
</evidence>
<keyword evidence="1" id="KW-1133">Transmembrane helix</keyword>
<evidence type="ECO:0000313" key="3">
    <source>
        <dbReference type="Proteomes" id="UP001576784"/>
    </source>
</evidence>
<protein>
    <recommendedName>
        <fullName evidence="4">DUF4231 domain-containing protein</fullName>
    </recommendedName>
</protein>
<proteinExistence type="predicted"/>
<dbReference type="EMBL" id="JBHFNR010000295">
    <property type="protein sequence ID" value="MFB2898563.1"/>
    <property type="molecule type" value="Genomic_DNA"/>
</dbReference>
<evidence type="ECO:0000313" key="2">
    <source>
        <dbReference type="EMBL" id="MFB2898563.1"/>
    </source>
</evidence>
<accession>A0ABV4Y555</accession>
<dbReference type="Proteomes" id="UP001576784">
    <property type="component" value="Unassembled WGS sequence"/>
</dbReference>
<reference evidence="2 3" key="1">
    <citation type="submission" date="2024-09" db="EMBL/GenBank/DDBJ databases">
        <title>Floridaenema gen nov. (Aerosakkonemataceae, Aerosakkonematales ord. nov., Cyanobacteria) from benthic tropical and subtropical fresh waters, with the description of four new species.</title>
        <authorList>
            <person name="Moretto J.A."/>
            <person name="Berthold D.E."/>
            <person name="Lefler F.W."/>
            <person name="Huang I.-S."/>
            <person name="Laughinghouse H. IV."/>
        </authorList>
    </citation>
    <scope>NUCLEOTIDE SEQUENCE [LARGE SCALE GENOMIC DNA]</scope>
    <source>
        <strain evidence="2 3">BLCC-F50</strain>
    </source>
</reference>
<name>A0ABV4Y555_9CYAN</name>
<feature type="transmembrane region" description="Helical" evidence="1">
    <location>
        <begin position="21"/>
        <end position="40"/>
    </location>
</feature>
<organism evidence="2 3">
    <name type="scientific">Floridaenema flaviceps BLCC-F50</name>
    <dbReference type="NCBI Taxonomy" id="3153642"/>
    <lineage>
        <taxon>Bacteria</taxon>
        <taxon>Bacillati</taxon>
        <taxon>Cyanobacteriota</taxon>
        <taxon>Cyanophyceae</taxon>
        <taxon>Oscillatoriophycideae</taxon>
        <taxon>Aerosakkonematales</taxon>
        <taxon>Aerosakkonemataceae</taxon>
        <taxon>Floridanema</taxon>
        <taxon>Floridanema flaviceps</taxon>
    </lineage>
</organism>
<feature type="transmembrane region" description="Helical" evidence="1">
    <location>
        <begin position="60"/>
        <end position="79"/>
    </location>
</feature>